<dbReference type="AlphaFoldDB" id="A0A8C4K7C7"/>
<reference evidence="1" key="2">
    <citation type="submission" date="2025-09" db="UniProtKB">
        <authorList>
            <consortium name="Ensembl"/>
        </authorList>
    </citation>
    <scope>IDENTIFICATION</scope>
</reference>
<dbReference type="Ensembl" id="ENSDNVT00000023418.1">
    <property type="protein sequence ID" value="ENSDNVP00000019443.1"/>
    <property type="gene ID" value="ENSDNVG00000013612.1"/>
</dbReference>
<dbReference type="Proteomes" id="UP000694423">
    <property type="component" value="Unplaced"/>
</dbReference>
<name>A0A8C4K7C7_DRONO</name>
<evidence type="ECO:0000313" key="2">
    <source>
        <dbReference type="Proteomes" id="UP000694423"/>
    </source>
</evidence>
<accession>A0A8C4K7C7</accession>
<protein>
    <submittedName>
        <fullName evidence="1">Uncharacterized protein</fullName>
    </submittedName>
</protein>
<evidence type="ECO:0000313" key="1">
    <source>
        <dbReference type="Ensembl" id="ENSDNVP00000019443.1"/>
    </source>
</evidence>
<sequence>LHRSSGEYLTSLKLILCTGAAWICYICTFNHHALDQCLVIWKILDIGCRFTVAGWWPTSLLAQVKASCVRVHAHIHGC</sequence>
<keyword evidence="2" id="KW-1185">Reference proteome</keyword>
<proteinExistence type="predicted"/>
<reference evidence="1" key="1">
    <citation type="submission" date="2025-08" db="UniProtKB">
        <authorList>
            <consortium name="Ensembl"/>
        </authorList>
    </citation>
    <scope>IDENTIFICATION</scope>
</reference>
<organism evidence="1 2">
    <name type="scientific">Dromaius novaehollandiae</name>
    <name type="common">Emu</name>
    <dbReference type="NCBI Taxonomy" id="8790"/>
    <lineage>
        <taxon>Eukaryota</taxon>
        <taxon>Metazoa</taxon>
        <taxon>Chordata</taxon>
        <taxon>Craniata</taxon>
        <taxon>Vertebrata</taxon>
        <taxon>Euteleostomi</taxon>
        <taxon>Archelosauria</taxon>
        <taxon>Archosauria</taxon>
        <taxon>Dinosauria</taxon>
        <taxon>Saurischia</taxon>
        <taxon>Theropoda</taxon>
        <taxon>Coelurosauria</taxon>
        <taxon>Aves</taxon>
        <taxon>Palaeognathae</taxon>
        <taxon>Casuariiformes</taxon>
        <taxon>Dromaiidae</taxon>
        <taxon>Dromaius</taxon>
    </lineage>
</organism>